<evidence type="ECO:0000256" key="2">
    <source>
        <dbReference type="ARBA" id="ARBA00022670"/>
    </source>
</evidence>
<keyword evidence="5" id="KW-0190">Covalent protein-DNA linkage</keyword>
<dbReference type="Gene3D" id="3.90.1680.10">
    <property type="entry name" value="SOS response associated peptidase-like"/>
    <property type="match status" value="1"/>
</dbReference>
<dbReference type="EMBL" id="JAVRHR010000003">
    <property type="protein sequence ID" value="MDT0608023.1"/>
    <property type="molecule type" value="Genomic_DNA"/>
</dbReference>
<proteinExistence type="inferred from homology"/>
<evidence type="ECO:0000256" key="3">
    <source>
        <dbReference type="ARBA" id="ARBA00022763"/>
    </source>
</evidence>
<evidence type="ECO:0000256" key="4">
    <source>
        <dbReference type="ARBA" id="ARBA00022801"/>
    </source>
</evidence>
<evidence type="ECO:0000313" key="10">
    <source>
        <dbReference type="Proteomes" id="UP001255246"/>
    </source>
</evidence>
<keyword evidence="7" id="KW-0456">Lyase</keyword>
<dbReference type="Pfam" id="PF02586">
    <property type="entry name" value="SRAP"/>
    <property type="match status" value="1"/>
</dbReference>
<dbReference type="SUPFAM" id="SSF143081">
    <property type="entry name" value="BB1717-like"/>
    <property type="match status" value="1"/>
</dbReference>
<protein>
    <recommendedName>
        <fullName evidence="8">Abasic site processing protein</fullName>
        <ecNumber evidence="8">3.4.-.-</ecNumber>
    </recommendedName>
</protein>
<gene>
    <name evidence="9" type="ORF">RM706_13325</name>
</gene>
<comment type="caution">
    <text evidence="9">The sequence shown here is derived from an EMBL/GenBank/DDBJ whole genome shotgun (WGS) entry which is preliminary data.</text>
</comment>
<evidence type="ECO:0000256" key="6">
    <source>
        <dbReference type="ARBA" id="ARBA00023125"/>
    </source>
</evidence>
<dbReference type="PANTHER" id="PTHR13604:SF0">
    <property type="entry name" value="ABASIC SITE PROCESSING PROTEIN HMCES"/>
    <property type="match status" value="1"/>
</dbReference>
<comment type="similarity">
    <text evidence="1 8">Belongs to the SOS response-associated peptidase family.</text>
</comment>
<dbReference type="EC" id="3.4.-.-" evidence="8"/>
<organism evidence="9 10">
    <name type="scientific">Croceitalea rosinachiae</name>
    <dbReference type="NCBI Taxonomy" id="3075596"/>
    <lineage>
        <taxon>Bacteria</taxon>
        <taxon>Pseudomonadati</taxon>
        <taxon>Bacteroidota</taxon>
        <taxon>Flavobacteriia</taxon>
        <taxon>Flavobacteriales</taxon>
        <taxon>Flavobacteriaceae</taxon>
        <taxon>Croceitalea</taxon>
    </lineage>
</organism>
<dbReference type="Proteomes" id="UP001255246">
    <property type="component" value="Unassembled WGS sequence"/>
</dbReference>
<dbReference type="InterPro" id="IPR036590">
    <property type="entry name" value="SRAP-like"/>
</dbReference>
<keyword evidence="10" id="KW-1185">Reference proteome</keyword>
<reference evidence="9 10" key="1">
    <citation type="submission" date="2023-09" db="EMBL/GenBank/DDBJ databases">
        <authorList>
            <person name="Rey-Velasco X."/>
        </authorList>
    </citation>
    <scope>NUCLEOTIDE SEQUENCE [LARGE SCALE GENOMIC DNA]</scope>
    <source>
        <strain evidence="9 10">F388</strain>
    </source>
</reference>
<evidence type="ECO:0000256" key="1">
    <source>
        <dbReference type="ARBA" id="ARBA00008136"/>
    </source>
</evidence>
<keyword evidence="3" id="KW-0227">DNA damage</keyword>
<sequence>MCYSTRQTRKREELERQLQVEALIGKDHQLDLELIHFHANGWSHPLMWIMPQEEPNKITPGMWGIMPSKNKGADYKEYFKNYKTFGGLNAKSEKLFDHFIYRYSWEHKRCIIPVDGFFEPHTTPVKVKGKPFKVPFYFKRKDDDPIFLAGIYTTTVDGYNTFTVLTKEATPMFAKIHNEKFRRPIIINDEDVDAWLYNRNTEDDVQNLIDDDLWEGELEAYPIAKDLYSRTIDSNREDIIEKVDYNEVAIDYPGKPQGLFG</sequence>
<evidence type="ECO:0000256" key="5">
    <source>
        <dbReference type="ARBA" id="ARBA00023124"/>
    </source>
</evidence>
<name>A0ABU3AFY5_9FLAO</name>
<evidence type="ECO:0000256" key="8">
    <source>
        <dbReference type="RuleBase" id="RU364100"/>
    </source>
</evidence>
<dbReference type="RefSeq" id="WP_311352362.1">
    <property type="nucleotide sequence ID" value="NZ_JAVRHR010000003.1"/>
</dbReference>
<evidence type="ECO:0000313" key="9">
    <source>
        <dbReference type="EMBL" id="MDT0608023.1"/>
    </source>
</evidence>
<accession>A0ABU3AFY5</accession>
<dbReference type="PANTHER" id="PTHR13604">
    <property type="entry name" value="DC12-RELATED"/>
    <property type="match status" value="1"/>
</dbReference>
<keyword evidence="6" id="KW-0238">DNA-binding</keyword>
<keyword evidence="4 8" id="KW-0378">Hydrolase</keyword>
<dbReference type="InterPro" id="IPR003738">
    <property type="entry name" value="SRAP"/>
</dbReference>
<keyword evidence="2 8" id="KW-0645">Protease</keyword>
<evidence type="ECO:0000256" key="7">
    <source>
        <dbReference type="ARBA" id="ARBA00023239"/>
    </source>
</evidence>